<name>A0ACB9HR21_9ASTR</name>
<dbReference type="Proteomes" id="UP001056120">
    <property type="component" value="Linkage Group LG11"/>
</dbReference>
<sequence>MRLQNYEFESKGFVDTSASKPVRAALIAPMVENIFPVYHAPTVQSSCSKCTGCHFAKECHAPKTFNNFKANSKSSSQSTAPASKAAALVSQQTTTTSDPILSTSKLEEEIGSEDERAENFNKENISFHVDTKISDESKKVESKGSFSSQNVKPGLEKKKTWFYVRNASHHKSQQFSKSTNSQYTPKSHERNDHQNCCHTSSSKMNQRSVSPRKLKACYICHDLYHIAYDYLAVSEVNEVEVIKATINGQEVLISEGIIRTHLRFGDAASDPTTLSPDVGLKFFLVDGKAKKFLAYPRCLQHIFHEEIPNLPELEETLDLPHLNPRVFINMKKNHSRSTFYGTETPLFPELLGFTDVESGAESSSSRSSSCNVDYDAVDNNDDGHNGEGYSTFSPNHDRIPTHIHRSSAHSHEEVMHSWAITLQTKNESLQKAVAELTSLFSSLSTTVQSQDKEILKLKKENKRLKLAKSSSKPKKFKILVRGPPPKPSYKNFVVSSSTSFEDDAVRQGEKDSDEEIFYDVDKGKHIGTEVESQVTSKAKLSKEMDEELSRKAIAELLRQNELEAKTQADVETTKAAALS</sequence>
<evidence type="ECO:0000313" key="2">
    <source>
        <dbReference type="Proteomes" id="UP001056120"/>
    </source>
</evidence>
<reference evidence="1 2" key="2">
    <citation type="journal article" date="2022" name="Mol. Ecol. Resour.">
        <title>The genomes of chicory, endive, great burdock and yacon provide insights into Asteraceae paleo-polyploidization history and plant inulin production.</title>
        <authorList>
            <person name="Fan W."/>
            <person name="Wang S."/>
            <person name="Wang H."/>
            <person name="Wang A."/>
            <person name="Jiang F."/>
            <person name="Liu H."/>
            <person name="Zhao H."/>
            <person name="Xu D."/>
            <person name="Zhang Y."/>
        </authorList>
    </citation>
    <scope>NUCLEOTIDE SEQUENCE [LARGE SCALE GENOMIC DNA]</scope>
    <source>
        <strain evidence="2">cv. Yunnan</strain>
        <tissue evidence="1">Leaves</tissue>
    </source>
</reference>
<reference evidence="2" key="1">
    <citation type="journal article" date="2022" name="Mol. Ecol. Resour.">
        <title>The genomes of chicory, endive, great burdock and yacon provide insights into Asteraceae palaeo-polyploidization history and plant inulin production.</title>
        <authorList>
            <person name="Fan W."/>
            <person name="Wang S."/>
            <person name="Wang H."/>
            <person name="Wang A."/>
            <person name="Jiang F."/>
            <person name="Liu H."/>
            <person name="Zhao H."/>
            <person name="Xu D."/>
            <person name="Zhang Y."/>
        </authorList>
    </citation>
    <scope>NUCLEOTIDE SEQUENCE [LARGE SCALE GENOMIC DNA]</scope>
    <source>
        <strain evidence="2">cv. Yunnan</strain>
    </source>
</reference>
<proteinExistence type="predicted"/>
<keyword evidence="2" id="KW-1185">Reference proteome</keyword>
<organism evidence="1 2">
    <name type="scientific">Smallanthus sonchifolius</name>
    <dbReference type="NCBI Taxonomy" id="185202"/>
    <lineage>
        <taxon>Eukaryota</taxon>
        <taxon>Viridiplantae</taxon>
        <taxon>Streptophyta</taxon>
        <taxon>Embryophyta</taxon>
        <taxon>Tracheophyta</taxon>
        <taxon>Spermatophyta</taxon>
        <taxon>Magnoliopsida</taxon>
        <taxon>eudicotyledons</taxon>
        <taxon>Gunneridae</taxon>
        <taxon>Pentapetalae</taxon>
        <taxon>asterids</taxon>
        <taxon>campanulids</taxon>
        <taxon>Asterales</taxon>
        <taxon>Asteraceae</taxon>
        <taxon>Asteroideae</taxon>
        <taxon>Heliantheae alliance</taxon>
        <taxon>Millerieae</taxon>
        <taxon>Smallanthus</taxon>
    </lineage>
</organism>
<accession>A0ACB9HR21</accession>
<protein>
    <submittedName>
        <fullName evidence="1">Uncharacterized protein</fullName>
    </submittedName>
</protein>
<evidence type="ECO:0000313" key="1">
    <source>
        <dbReference type="EMBL" id="KAI3797878.1"/>
    </source>
</evidence>
<comment type="caution">
    <text evidence="1">The sequence shown here is derived from an EMBL/GenBank/DDBJ whole genome shotgun (WGS) entry which is preliminary data.</text>
</comment>
<gene>
    <name evidence="1" type="ORF">L1987_33142</name>
</gene>
<dbReference type="EMBL" id="CM042028">
    <property type="protein sequence ID" value="KAI3797878.1"/>
    <property type="molecule type" value="Genomic_DNA"/>
</dbReference>